<evidence type="ECO:0000313" key="2">
    <source>
        <dbReference type="EMBL" id="KAH0812815.1"/>
    </source>
</evidence>
<feature type="region of interest" description="Disordered" evidence="1">
    <location>
        <begin position="239"/>
        <end position="327"/>
    </location>
</feature>
<feature type="compositionally biased region" description="Low complexity" evidence="1">
    <location>
        <begin position="272"/>
        <end position="284"/>
    </location>
</feature>
<protein>
    <submittedName>
        <fullName evidence="2">Uncharacterized protein</fullName>
    </submittedName>
</protein>
<accession>A0A8J6H6H9</accession>
<dbReference type="AlphaFoldDB" id="A0A8J6H6H9"/>
<feature type="region of interest" description="Disordered" evidence="1">
    <location>
        <begin position="368"/>
        <end position="408"/>
    </location>
</feature>
<comment type="caution">
    <text evidence="2">The sequence shown here is derived from an EMBL/GenBank/DDBJ whole genome shotgun (WGS) entry which is preliminary data.</text>
</comment>
<feature type="region of interest" description="Disordered" evidence="1">
    <location>
        <begin position="478"/>
        <end position="517"/>
    </location>
</feature>
<gene>
    <name evidence="2" type="ORF">GEV33_009980</name>
</gene>
<name>A0A8J6H6H9_TENMO</name>
<feature type="compositionally biased region" description="Basic residues" evidence="1">
    <location>
        <begin position="175"/>
        <end position="184"/>
    </location>
</feature>
<feature type="region of interest" description="Disordered" evidence="1">
    <location>
        <begin position="633"/>
        <end position="683"/>
    </location>
</feature>
<evidence type="ECO:0000256" key="1">
    <source>
        <dbReference type="SAM" id="MobiDB-lite"/>
    </source>
</evidence>
<feature type="compositionally biased region" description="Basic and acidic residues" evidence="1">
    <location>
        <begin position="378"/>
        <end position="395"/>
    </location>
</feature>
<dbReference type="Proteomes" id="UP000719412">
    <property type="component" value="Unassembled WGS sequence"/>
</dbReference>
<feature type="compositionally biased region" description="Polar residues" evidence="1">
    <location>
        <begin position="396"/>
        <end position="408"/>
    </location>
</feature>
<feature type="compositionally biased region" description="Basic residues" evidence="1">
    <location>
        <begin position="261"/>
        <end position="271"/>
    </location>
</feature>
<feature type="compositionally biased region" description="Basic and acidic residues" evidence="1">
    <location>
        <begin position="655"/>
        <end position="683"/>
    </location>
</feature>
<proteinExistence type="predicted"/>
<feature type="compositionally biased region" description="Polar residues" evidence="1">
    <location>
        <begin position="239"/>
        <end position="260"/>
    </location>
</feature>
<sequence length="683" mass="74560">MKIIFLGHLPPAAHVVALSSSKIGHRSTVRSLNTQNDVSIQDQANDVRSGVRLVPGVFREDVLAPSPRHPRHWSPATVSALTCIRYCMPRNPAANQRSGAGLAARLHIVSIATVEKNCSFVGVAIAGAADRNPERNHDARVDAPIKKKSFERNALNEVLLFCSVRIASVGGTGSRRLHHPRRHPPPPPTATQNRPIQIAQNIHPDDGTSSRTPKLIKRLKRVEALAPVHCSMSTLRALTGKMSTSENMRSISSLGQLSRTSSHRQPSKRMKSSFSSASMMKRSSVTPPDELSVRSTKTDVSKAEKKSSEGKRRSCESSCDGGVPGPGECECGPDLYSRVLGPTADETILTGLQTVIDLCSRLRVCGDKDDAEDEEPEREPLQDIPERDPSQEVKSSKSQTERSMLSAGFQVNPSVKSVAAQTAPFPEVVSKILQTVGLTPELVSKVMQTSFVDLGPPKASVTSIYMQTSNATLKSNAMQTSETNIENSETQSDNIRTISRQTMSDNSSLRPSSRQYSEVNAYQSTVYKVEEASKGDEHKCISPPEPGEGTTKTCKCCSSSSTSHKESKESTDKPPCVCGSKRKVRCECVAPGPRRSRTGVEGDQQPPLEVKYAVTKISKYKEFTTFEVMKSTKNKPKQMPKNLEGVFVLRKKKDGSKGEVKSSSETKNEVRSHSKMEKIESRA</sequence>
<organism evidence="2 3">
    <name type="scientific">Tenebrio molitor</name>
    <name type="common">Yellow mealworm beetle</name>
    <dbReference type="NCBI Taxonomy" id="7067"/>
    <lineage>
        <taxon>Eukaryota</taxon>
        <taxon>Metazoa</taxon>
        <taxon>Ecdysozoa</taxon>
        <taxon>Arthropoda</taxon>
        <taxon>Hexapoda</taxon>
        <taxon>Insecta</taxon>
        <taxon>Pterygota</taxon>
        <taxon>Neoptera</taxon>
        <taxon>Endopterygota</taxon>
        <taxon>Coleoptera</taxon>
        <taxon>Polyphaga</taxon>
        <taxon>Cucujiformia</taxon>
        <taxon>Tenebrionidae</taxon>
        <taxon>Tenebrio</taxon>
    </lineage>
</organism>
<dbReference type="EMBL" id="JABDTM020025779">
    <property type="protein sequence ID" value="KAH0812815.1"/>
    <property type="molecule type" value="Genomic_DNA"/>
</dbReference>
<reference evidence="2" key="2">
    <citation type="submission" date="2021-08" db="EMBL/GenBank/DDBJ databases">
        <authorList>
            <person name="Eriksson T."/>
        </authorList>
    </citation>
    <scope>NUCLEOTIDE SEQUENCE</scope>
    <source>
        <strain evidence="2">Stoneville</strain>
        <tissue evidence="2">Whole head</tissue>
    </source>
</reference>
<evidence type="ECO:0000313" key="3">
    <source>
        <dbReference type="Proteomes" id="UP000719412"/>
    </source>
</evidence>
<feature type="compositionally biased region" description="Basic and acidic residues" evidence="1">
    <location>
        <begin position="563"/>
        <end position="572"/>
    </location>
</feature>
<feature type="compositionally biased region" description="Basic and acidic residues" evidence="1">
    <location>
        <begin position="296"/>
        <end position="315"/>
    </location>
</feature>
<feature type="region of interest" description="Disordered" evidence="1">
    <location>
        <begin position="533"/>
        <end position="577"/>
    </location>
</feature>
<keyword evidence="3" id="KW-1185">Reference proteome</keyword>
<feature type="compositionally biased region" description="Low complexity" evidence="1">
    <location>
        <begin position="550"/>
        <end position="562"/>
    </location>
</feature>
<feature type="region of interest" description="Disordered" evidence="1">
    <location>
        <begin position="172"/>
        <end position="196"/>
    </location>
</feature>
<reference evidence="2" key="1">
    <citation type="journal article" date="2020" name="J Insects Food Feed">
        <title>The yellow mealworm (Tenebrio molitor) genome: a resource for the emerging insects as food and feed industry.</title>
        <authorList>
            <person name="Eriksson T."/>
            <person name="Andere A."/>
            <person name="Kelstrup H."/>
            <person name="Emery V."/>
            <person name="Picard C."/>
        </authorList>
    </citation>
    <scope>NUCLEOTIDE SEQUENCE</scope>
    <source>
        <strain evidence="2">Stoneville</strain>
        <tissue evidence="2">Whole head</tissue>
    </source>
</reference>